<comment type="caution">
    <text evidence="10">The sequence shown here is derived from an EMBL/GenBank/DDBJ whole genome shotgun (WGS) entry which is preliminary data.</text>
</comment>
<dbReference type="InterPro" id="IPR014729">
    <property type="entry name" value="Rossmann-like_a/b/a_fold"/>
</dbReference>
<keyword evidence="6 7" id="KW-0030">Aminoacyl-tRNA synthetase</keyword>
<keyword evidence="11" id="KW-1185">Reference proteome</keyword>
<keyword evidence="5 7" id="KW-0648">Protein biosynthesis</keyword>
<keyword evidence="4 7" id="KW-0067">ATP-binding</keyword>
<evidence type="ECO:0000256" key="7">
    <source>
        <dbReference type="HAMAP-Rule" id="MF_01228"/>
    </source>
</evidence>
<dbReference type="InterPro" id="IPR009080">
    <property type="entry name" value="tRNAsynth_Ia_anticodon-bd"/>
</dbReference>
<feature type="domain" description="Methionyl/Leucyl tRNA synthetase" evidence="9">
    <location>
        <begin position="6"/>
        <end position="147"/>
    </location>
</feature>
<reference evidence="10 11" key="1">
    <citation type="submission" date="2023-04" db="EMBL/GenBank/DDBJ databases">
        <title>A novel bacteria isolated from coastal sediment.</title>
        <authorList>
            <person name="Liu X.-J."/>
            <person name="Du Z.-J."/>
        </authorList>
    </citation>
    <scope>NUCLEOTIDE SEQUENCE [LARGE SCALE GENOMIC DNA]</scope>
    <source>
        <strain evidence="10 11">SDUM461003</strain>
    </source>
</reference>
<dbReference type="Pfam" id="PF09334">
    <property type="entry name" value="tRNA-synt_1g"/>
    <property type="match status" value="2"/>
</dbReference>
<dbReference type="CDD" id="cd07957">
    <property type="entry name" value="Anticodon_Ia_Met"/>
    <property type="match status" value="1"/>
</dbReference>
<comment type="caution">
    <text evidence="7">Lacks conserved residue(s) required for the propagation of feature annotation.</text>
</comment>
<dbReference type="NCBIfam" id="NF008900">
    <property type="entry name" value="PRK12267.1"/>
    <property type="match status" value="1"/>
</dbReference>
<keyword evidence="7" id="KW-0963">Cytoplasm</keyword>
<evidence type="ECO:0000313" key="11">
    <source>
        <dbReference type="Proteomes" id="UP001225316"/>
    </source>
</evidence>
<feature type="short sequence motif" description="'HIGH' region" evidence="7">
    <location>
        <begin position="12"/>
        <end position="22"/>
    </location>
</feature>
<evidence type="ECO:0000256" key="4">
    <source>
        <dbReference type="ARBA" id="ARBA00022840"/>
    </source>
</evidence>
<feature type="short sequence motif" description="'KMSKS' region" evidence="7">
    <location>
        <begin position="296"/>
        <end position="300"/>
    </location>
</feature>
<dbReference type="CDD" id="cd00814">
    <property type="entry name" value="MetRS_core"/>
    <property type="match status" value="1"/>
</dbReference>
<accession>A0ABU1AS19</accession>
<comment type="catalytic activity">
    <reaction evidence="7">
        <text>tRNA(Met) + L-methionine + ATP = L-methionyl-tRNA(Met) + AMP + diphosphate</text>
        <dbReference type="Rhea" id="RHEA:13481"/>
        <dbReference type="Rhea" id="RHEA-COMP:9667"/>
        <dbReference type="Rhea" id="RHEA-COMP:9698"/>
        <dbReference type="ChEBI" id="CHEBI:30616"/>
        <dbReference type="ChEBI" id="CHEBI:33019"/>
        <dbReference type="ChEBI" id="CHEBI:57844"/>
        <dbReference type="ChEBI" id="CHEBI:78442"/>
        <dbReference type="ChEBI" id="CHEBI:78530"/>
        <dbReference type="ChEBI" id="CHEBI:456215"/>
        <dbReference type="EC" id="6.1.1.10"/>
    </reaction>
</comment>
<dbReference type="Gene3D" id="2.170.220.10">
    <property type="match status" value="1"/>
</dbReference>
<sequence>MSKKFYITTAIDYANGSPHLGHAYEKVLTDIVARFRRLMGDEVKFLTGLDEHGQKVQMSAQQEGITPQERCDRLAVEFQGVCGRLHISNDDYIRTTEARHKKVVQEILQKLYDKGEIYKAEYSGYYSKRQEQFVTEKEKVDGEWPEIFGEVEEIIETNYFFKLAQYQDWLVDLIKNNEELIYPRFRAADVLQFLKEPLNDLCISRPKERLEWGIELPFDADFVTYVWFDALTNYITAAGYGTDEFEQHWPADYHVIGKDILVPPHAVYWPIMLKALGIEQPKHFLVHGWWLSSGAKMSKSTGDVVNPLDLIEQFGADAFRYFVTREMNVGQDSEFSLELFMSRYNSDLANDLGNLVSRLLNMGGRYTEGKVPAAEVEDAPEKELKALWAKTESELVNLFEDFQFHKALDRIFTFVSGINKYAETRAPWKLAKSDDAADQAALRTSLATMAEALRLAVVMLTPVMPEISDKIRALVGAESFDRLEGQLEWGNRLQGQALGEKTILFPRPERKA</sequence>
<evidence type="ECO:0000256" key="6">
    <source>
        <dbReference type="ARBA" id="ARBA00023146"/>
    </source>
</evidence>
<name>A0ABU1AS19_9BACT</name>
<dbReference type="NCBIfam" id="TIGR00398">
    <property type="entry name" value="metG"/>
    <property type="match status" value="1"/>
</dbReference>
<comment type="subunit">
    <text evidence="7">Monomer.</text>
</comment>
<comment type="subcellular location">
    <subcellularLocation>
        <location evidence="7">Cytoplasm</location>
    </subcellularLocation>
</comment>
<evidence type="ECO:0000256" key="3">
    <source>
        <dbReference type="ARBA" id="ARBA00022741"/>
    </source>
</evidence>
<comment type="similarity">
    <text evidence="7">Belongs to the class-I aminoacyl-tRNA synthetase family. MetG type 2B subfamily.</text>
</comment>
<dbReference type="Proteomes" id="UP001225316">
    <property type="component" value="Unassembled WGS sequence"/>
</dbReference>
<evidence type="ECO:0000256" key="5">
    <source>
        <dbReference type="ARBA" id="ARBA00022917"/>
    </source>
</evidence>
<dbReference type="InterPro" id="IPR023457">
    <property type="entry name" value="Met-tRNA_synth_2"/>
</dbReference>
<dbReference type="PRINTS" id="PR01041">
    <property type="entry name" value="TRNASYNTHMET"/>
</dbReference>
<organism evidence="10 11">
    <name type="scientific">Thalassobacterium maritimum</name>
    <dbReference type="NCBI Taxonomy" id="3041265"/>
    <lineage>
        <taxon>Bacteria</taxon>
        <taxon>Pseudomonadati</taxon>
        <taxon>Verrucomicrobiota</taxon>
        <taxon>Opitutia</taxon>
        <taxon>Puniceicoccales</taxon>
        <taxon>Coraliomargaritaceae</taxon>
        <taxon>Thalassobacterium</taxon>
    </lineage>
</organism>
<dbReference type="InterPro" id="IPR015413">
    <property type="entry name" value="Methionyl/Leucyl_tRNA_Synth"/>
</dbReference>
<evidence type="ECO:0000256" key="2">
    <source>
        <dbReference type="ARBA" id="ARBA00022598"/>
    </source>
</evidence>
<evidence type="ECO:0000256" key="1">
    <source>
        <dbReference type="ARBA" id="ARBA00003314"/>
    </source>
</evidence>
<feature type="domain" description="Methionyl/Valyl/Leucyl/Isoleucyl-tRNA synthetase anticodon-binding" evidence="8">
    <location>
        <begin position="387"/>
        <end position="472"/>
    </location>
</feature>
<dbReference type="PANTHER" id="PTHR43326:SF1">
    <property type="entry name" value="METHIONINE--TRNA LIGASE, MITOCHONDRIAL"/>
    <property type="match status" value="1"/>
</dbReference>
<evidence type="ECO:0000313" key="10">
    <source>
        <dbReference type="EMBL" id="MDQ8206951.1"/>
    </source>
</evidence>
<evidence type="ECO:0000259" key="9">
    <source>
        <dbReference type="Pfam" id="PF09334"/>
    </source>
</evidence>
<dbReference type="Pfam" id="PF08264">
    <property type="entry name" value="Anticodon_1"/>
    <property type="match status" value="1"/>
</dbReference>
<evidence type="ECO:0000259" key="8">
    <source>
        <dbReference type="Pfam" id="PF08264"/>
    </source>
</evidence>
<dbReference type="PANTHER" id="PTHR43326">
    <property type="entry name" value="METHIONYL-TRNA SYNTHETASE"/>
    <property type="match status" value="1"/>
</dbReference>
<proteinExistence type="inferred from homology"/>
<protein>
    <recommendedName>
        <fullName evidence="7">Methionine--tRNA ligase</fullName>
        <ecNumber evidence="7">6.1.1.10</ecNumber>
    </recommendedName>
    <alternativeName>
        <fullName evidence="7">Methionyl-tRNA synthetase</fullName>
        <shortName evidence="7">MetRS</shortName>
    </alternativeName>
</protein>
<dbReference type="InterPro" id="IPR014758">
    <property type="entry name" value="Met-tRNA_synth"/>
</dbReference>
<dbReference type="EMBL" id="JARXHW010000008">
    <property type="protein sequence ID" value="MDQ8206951.1"/>
    <property type="molecule type" value="Genomic_DNA"/>
</dbReference>
<dbReference type="InterPro" id="IPR041872">
    <property type="entry name" value="Anticodon_Met"/>
</dbReference>
<keyword evidence="2 7" id="KW-0436">Ligase</keyword>
<dbReference type="SUPFAM" id="SSF52374">
    <property type="entry name" value="Nucleotidylyl transferase"/>
    <property type="match status" value="1"/>
</dbReference>
<dbReference type="RefSeq" id="WP_308949089.1">
    <property type="nucleotide sequence ID" value="NZ_JARXHW010000008.1"/>
</dbReference>
<gene>
    <name evidence="7 10" type="primary">metG</name>
    <name evidence="10" type="ORF">QEH52_05485</name>
</gene>
<dbReference type="InterPro" id="IPR033911">
    <property type="entry name" value="MetRS_core"/>
</dbReference>
<comment type="function">
    <text evidence="1 7">Is required not only for elongation of protein synthesis but also for the initiation of all mRNA translation through initiator tRNA(fMet) aminoacylation.</text>
</comment>
<dbReference type="HAMAP" id="MF_01228">
    <property type="entry name" value="Met_tRNA_synth_type2"/>
    <property type="match status" value="1"/>
</dbReference>
<dbReference type="SUPFAM" id="SSF47323">
    <property type="entry name" value="Anticodon-binding domain of a subclass of class I aminoacyl-tRNA synthetases"/>
    <property type="match status" value="1"/>
</dbReference>
<dbReference type="InterPro" id="IPR013155">
    <property type="entry name" value="M/V/L/I-tRNA-synth_anticd-bd"/>
</dbReference>
<dbReference type="Gene3D" id="1.10.730.10">
    <property type="entry name" value="Isoleucyl-tRNA Synthetase, Domain 1"/>
    <property type="match status" value="1"/>
</dbReference>
<dbReference type="Gene3D" id="3.40.50.620">
    <property type="entry name" value="HUPs"/>
    <property type="match status" value="1"/>
</dbReference>
<keyword evidence="3 7" id="KW-0547">Nucleotide-binding</keyword>
<dbReference type="EC" id="6.1.1.10" evidence="7"/>
<feature type="domain" description="Methionyl/Leucyl tRNA synthetase" evidence="9">
    <location>
        <begin position="152"/>
        <end position="359"/>
    </location>
</feature>
<dbReference type="GO" id="GO:0004825">
    <property type="term" value="F:methionine-tRNA ligase activity"/>
    <property type="evidence" value="ECO:0007669"/>
    <property type="project" value="UniProtKB-EC"/>
</dbReference>